<dbReference type="InterPro" id="IPR015943">
    <property type="entry name" value="WD40/YVTN_repeat-like_dom_sf"/>
</dbReference>
<dbReference type="GO" id="GO:0006364">
    <property type="term" value="P:rRNA processing"/>
    <property type="evidence" value="ECO:0007669"/>
    <property type="project" value="TreeGrafter"/>
</dbReference>
<dbReference type="Gene3D" id="2.130.10.10">
    <property type="entry name" value="YVTN repeat-like/Quinoprotein amine dehydrogenase"/>
    <property type="match status" value="2"/>
</dbReference>
<dbReference type="Pfam" id="PF00400">
    <property type="entry name" value="WD40"/>
    <property type="match status" value="3"/>
</dbReference>
<dbReference type="PROSITE" id="PS50082">
    <property type="entry name" value="WD_REPEATS_2"/>
    <property type="match status" value="2"/>
</dbReference>
<accession>A0A061SCV6</accession>
<organism evidence="5">
    <name type="scientific">Tetraselmis sp. GSL018</name>
    <dbReference type="NCBI Taxonomy" id="582737"/>
    <lineage>
        <taxon>Eukaryota</taxon>
        <taxon>Viridiplantae</taxon>
        <taxon>Chlorophyta</taxon>
        <taxon>core chlorophytes</taxon>
        <taxon>Chlorodendrophyceae</taxon>
        <taxon>Chlorodendrales</taxon>
        <taxon>Chlorodendraceae</taxon>
        <taxon>Tetraselmis</taxon>
    </lineage>
</organism>
<feature type="region of interest" description="Disordered" evidence="4">
    <location>
        <begin position="320"/>
        <end position="342"/>
    </location>
</feature>
<evidence type="ECO:0000256" key="3">
    <source>
        <dbReference type="PROSITE-ProRule" id="PRU00221"/>
    </source>
</evidence>
<reference evidence="5" key="1">
    <citation type="submission" date="2014-05" db="EMBL/GenBank/DDBJ databases">
        <title>The transcriptome of the halophilic microalga Tetraselmis sp. GSL018 isolated from the Great Salt Lake, Utah.</title>
        <authorList>
            <person name="Jinkerson R.E."/>
            <person name="D'Adamo S."/>
            <person name="Posewitz M.C."/>
        </authorList>
    </citation>
    <scope>NUCLEOTIDE SEQUENCE</scope>
    <source>
        <strain evidence="5">GSL018</strain>
    </source>
</reference>
<dbReference type="PANTHER" id="PTHR18763">
    <property type="entry name" value="WD-REPEAT PROTEIN 18"/>
    <property type="match status" value="1"/>
</dbReference>
<dbReference type="GO" id="GO:0120330">
    <property type="term" value="C:rixosome complex"/>
    <property type="evidence" value="ECO:0007669"/>
    <property type="project" value="TreeGrafter"/>
</dbReference>
<dbReference type="GO" id="GO:0005656">
    <property type="term" value="C:nuclear pre-replicative complex"/>
    <property type="evidence" value="ECO:0007669"/>
    <property type="project" value="TreeGrafter"/>
</dbReference>
<evidence type="ECO:0000256" key="2">
    <source>
        <dbReference type="ARBA" id="ARBA00022737"/>
    </source>
</evidence>
<name>A0A061SCV6_9CHLO</name>
<dbReference type="SMART" id="SM00320">
    <property type="entry name" value="WD40"/>
    <property type="match status" value="4"/>
</dbReference>
<keyword evidence="2" id="KW-0677">Repeat</keyword>
<feature type="repeat" description="WD" evidence="3">
    <location>
        <begin position="113"/>
        <end position="144"/>
    </location>
</feature>
<dbReference type="PANTHER" id="PTHR18763:SF0">
    <property type="entry name" value="WD REPEAT-CONTAINING PROTEIN 18"/>
    <property type="match status" value="1"/>
</dbReference>
<keyword evidence="1 3" id="KW-0853">WD repeat</keyword>
<dbReference type="InterPro" id="IPR045227">
    <property type="entry name" value="WDR18/Ipi3/RID3"/>
</dbReference>
<dbReference type="GO" id="GO:0006261">
    <property type="term" value="P:DNA-templated DNA replication"/>
    <property type="evidence" value="ECO:0007669"/>
    <property type="project" value="TreeGrafter"/>
</dbReference>
<dbReference type="EMBL" id="GBEZ01002023">
    <property type="protein sequence ID" value="JAC82997.1"/>
    <property type="molecule type" value="Transcribed_RNA"/>
</dbReference>
<dbReference type="InterPro" id="IPR036322">
    <property type="entry name" value="WD40_repeat_dom_sf"/>
</dbReference>
<evidence type="ECO:0000256" key="1">
    <source>
        <dbReference type="ARBA" id="ARBA00022574"/>
    </source>
</evidence>
<gene>
    <name evidence="5" type="primary">IPI3</name>
    <name evidence="5" type="ORF">TSPGSL018_4376</name>
</gene>
<dbReference type="SUPFAM" id="SSF50978">
    <property type="entry name" value="WD40 repeat-like"/>
    <property type="match status" value="1"/>
</dbReference>
<dbReference type="InterPro" id="IPR001680">
    <property type="entry name" value="WD40_rpt"/>
</dbReference>
<sequence length="446" mass="47402">MFSQVVLAASRDEGTVTTWDLDNGSVQTTYKQNACCRNGLRTVGRDYFVASQMGRGVLHFWTWHKEQVHLRCFTKEPLLCVAATPCGSFILGGSGKGSIFCWDATSGLLLREWVAHYKAVTCLAFSSDGHVLLSGGDDAAVNSWLLSDVLSTENYGMVAAVLQPFCSWSEHTLPVTSICCGTGGINSVAVSAALDRSCKVYSLHLRTVLLSVALPVSLHAVALDPGQFAFFAGGSDMPLADPLRAHPGGPEFATIEPHADAVTSVSVAPDGCHLVSGSEDGTVAVIEIRSRQIVRRLSAQGKGPVASVLAIERPAWMPAGTRNVDGGKAARSKGPSRPQPLAPLQKYATESASERWLGPTVLLTGSAELRLDADGTTMMPAPPTVSTGGGNSARDPTGALQMCDSGDEVQRLRRQLAETTEALEHMKQVHSSLHKYCVQEILGSDQ</sequence>
<evidence type="ECO:0000313" key="5">
    <source>
        <dbReference type="EMBL" id="JAC82997.1"/>
    </source>
</evidence>
<dbReference type="PROSITE" id="PS50294">
    <property type="entry name" value="WD_REPEATS_REGION"/>
    <property type="match status" value="2"/>
</dbReference>
<feature type="repeat" description="WD" evidence="3">
    <location>
        <begin position="255"/>
        <end position="296"/>
    </location>
</feature>
<protein>
    <submittedName>
        <fullName evidence="5">Pre-rRNA-processing protein IPI3</fullName>
    </submittedName>
</protein>
<evidence type="ECO:0000256" key="4">
    <source>
        <dbReference type="SAM" id="MobiDB-lite"/>
    </source>
</evidence>
<proteinExistence type="predicted"/>
<dbReference type="AlphaFoldDB" id="A0A061SCV6"/>